<evidence type="ECO:0000313" key="18">
    <source>
        <dbReference type="Proteomes" id="UP000284178"/>
    </source>
</evidence>
<evidence type="ECO:0000256" key="5">
    <source>
        <dbReference type="ARBA" id="ARBA00022596"/>
    </source>
</evidence>
<dbReference type="GO" id="GO:0015833">
    <property type="term" value="P:peptide transport"/>
    <property type="evidence" value="ECO:0007669"/>
    <property type="project" value="InterPro"/>
</dbReference>
<dbReference type="AlphaFoldDB" id="A0A412G4P6"/>
<dbReference type="Pfam" id="PF00005">
    <property type="entry name" value="ABC_tran"/>
    <property type="match status" value="1"/>
</dbReference>
<dbReference type="InterPro" id="IPR050388">
    <property type="entry name" value="ABC_Ni/Peptide_Import"/>
</dbReference>
<reference evidence="17 18" key="1">
    <citation type="submission" date="2018-08" db="EMBL/GenBank/DDBJ databases">
        <title>A genome reference for cultivated species of the human gut microbiota.</title>
        <authorList>
            <person name="Zou Y."/>
            <person name="Xue W."/>
            <person name="Luo G."/>
        </authorList>
    </citation>
    <scope>NUCLEOTIDE SEQUENCE [LARGE SCALE GENOMIC DNA]</scope>
    <source>
        <strain evidence="17 18">AF24-29</strain>
    </source>
</reference>
<organism evidence="17 18">
    <name type="scientific">Holdemania filiformis</name>
    <dbReference type="NCBI Taxonomy" id="61171"/>
    <lineage>
        <taxon>Bacteria</taxon>
        <taxon>Bacillati</taxon>
        <taxon>Bacillota</taxon>
        <taxon>Erysipelotrichia</taxon>
        <taxon>Erysipelotrichales</taxon>
        <taxon>Erysipelotrichaceae</taxon>
        <taxon>Holdemania</taxon>
    </lineage>
</organism>
<keyword evidence="9" id="KW-0406">Ion transport</keyword>
<evidence type="ECO:0000256" key="1">
    <source>
        <dbReference type="ARBA" id="ARBA00004202"/>
    </source>
</evidence>
<evidence type="ECO:0000256" key="11">
    <source>
        <dbReference type="ARBA" id="ARBA00023136"/>
    </source>
</evidence>
<evidence type="ECO:0000256" key="6">
    <source>
        <dbReference type="ARBA" id="ARBA00022741"/>
    </source>
</evidence>
<comment type="similarity">
    <text evidence="2">Belongs to the ABC transporter superfamily.</text>
</comment>
<keyword evidence="10" id="KW-0921">Nickel transport</keyword>
<dbReference type="GO" id="GO:0005886">
    <property type="term" value="C:plasma membrane"/>
    <property type="evidence" value="ECO:0007669"/>
    <property type="project" value="UniProtKB-SubCell"/>
</dbReference>
<evidence type="ECO:0000313" key="17">
    <source>
        <dbReference type="EMBL" id="RGR75643.1"/>
    </source>
</evidence>
<evidence type="ECO:0000256" key="15">
    <source>
        <dbReference type="ARBA" id="ARBA00048610"/>
    </source>
</evidence>
<keyword evidence="4" id="KW-1003">Cell membrane</keyword>
<evidence type="ECO:0000259" key="16">
    <source>
        <dbReference type="PROSITE" id="PS50893"/>
    </source>
</evidence>
<dbReference type="PANTHER" id="PTHR43297:SF13">
    <property type="entry name" value="NICKEL ABC TRANSPORTER, ATP-BINDING PROTEIN"/>
    <property type="match status" value="1"/>
</dbReference>
<dbReference type="PROSITE" id="PS50893">
    <property type="entry name" value="ABC_TRANSPORTER_2"/>
    <property type="match status" value="1"/>
</dbReference>
<name>A0A412G4P6_9FIRM</name>
<evidence type="ECO:0000256" key="8">
    <source>
        <dbReference type="ARBA" id="ARBA00022967"/>
    </source>
</evidence>
<comment type="catalytic activity">
    <reaction evidence="15">
        <text>Ni(2+)(out) + ATP + H2O = Ni(2+)(in) + ADP + phosphate + H(+)</text>
        <dbReference type="Rhea" id="RHEA:15557"/>
        <dbReference type="ChEBI" id="CHEBI:15377"/>
        <dbReference type="ChEBI" id="CHEBI:15378"/>
        <dbReference type="ChEBI" id="CHEBI:30616"/>
        <dbReference type="ChEBI" id="CHEBI:43474"/>
        <dbReference type="ChEBI" id="CHEBI:49786"/>
        <dbReference type="ChEBI" id="CHEBI:456216"/>
        <dbReference type="EC" id="7.2.2.11"/>
    </reaction>
    <physiologicalReaction direction="left-to-right" evidence="15">
        <dbReference type="Rhea" id="RHEA:15558"/>
    </physiologicalReaction>
</comment>
<dbReference type="GO" id="GO:0005524">
    <property type="term" value="F:ATP binding"/>
    <property type="evidence" value="ECO:0007669"/>
    <property type="project" value="UniProtKB-KW"/>
</dbReference>
<dbReference type="Pfam" id="PF08352">
    <property type="entry name" value="oligo_HPY"/>
    <property type="match status" value="1"/>
</dbReference>
<dbReference type="SUPFAM" id="SSF52540">
    <property type="entry name" value="P-loop containing nucleoside triphosphate hydrolases"/>
    <property type="match status" value="1"/>
</dbReference>
<keyword evidence="18" id="KW-1185">Reference proteome</keyword>
<keyword evidence="11" id="KW-0472">Membrane</keyword>
<protein>
    <recommendedName>
        <fullName evidence="14">Nickel import system ATP-binding protein NikD</fullName>
        <ecNumber evidence="13">7.2.2.11</ecNumber>
    </recommendedName>
</protein>
<dbReference type="InterPro" id="IPR017871">
    <property type="entry name" value="ABC_transporter-like_CS"/>
</dbReference>
<sequence length="322" mass="35937">MALLELKNVNVRYIMKDKKVHACQHVSLEIEEQDSIGIVGESGSGKSTLASAVLRLLPHRITQVDGEILYNGKDLLKLTKDEMDALRWTDLSIVFQKSMSALSPVHKVGAQMEDVYRVHFPNADKNEIKQRVYDLFKVVNLSDRVYELYPHELSGGMMQRVSIALSLLHNPRLLVLDEATTALDVVTQSQILREIMSLEQNLNVTRIMITHDVSVVASTCKKIAVMYAGRLMESGETKDVLVNPQHPYTQGLLKSFPSFKGAKNDLRGIPGSLPDLSQDIPGCVFAPRCPFATEKCRTVEPELKTINEKGNWKVACHKVGGE</sequence>
<evidence type="ECO:0000256" key="9">
    <source>
        <dbReference type="ARBA" id="ARBA00023065"/>
    </source>
</evidence>
<evidence type="ECO:0000256" key="13">
    <source>
        <dbReference type="ARBA" id="ARBA00039098"/>
    </source>
</evidence>
<evidence type="ECO:0000256" key="14">
    <source>
        <dbReference type="ARBA" id="ARBA00044143"/>
    </source>
</evidence>
<gene>
    <name evidence="17" type="ORF">DWY25_05250</name>
</gene>
<dbReference type="InterPro" id="IPR013563">
    <property type="entry name" value="Oligopep_ABC_C"/>
</dbReference>
<dbReference type="Proteomes" id="UP000284178">
    <property type="component" value="Unassembled WGS sequence"/>
</dbReference>
<dbReference type="InterPro" id="IPR003593">
    <property type="entry name" value="AAA+_ATPase"/>
</dbReference>
<dbReference type="GeneID" id="83014811"/>
<accession>A0A412G4P6</accession>
<evidence type="ECO:0000256" key="7">
    <source>
        <dbReference type="ARBA" id="ARBA00022840"/>
    </source>
</evidence>
<comment type="caution">
    <text evidence="17">The sequence shown here is derived from an EMBL/GenBank/DDBJ whole genome shotgun (WGS) entry which is preliminary data.</text>
</comment>
<dbReference type="NCBIfam" id="TIGR01727">
    <property type="entry name" value="oligo_HPY"/>
    <property type="match status" value="1"/>
</dbReference>
<evidence type="ECO:0000256" key="3">
    <source>
        <dbReference type="ARBA" id="ARBA00022448"/>
    </source>
</evidence>
<proteinExistence type="inferred from homology"/>
<dbReference type="CDD" id="cd03257">
    <property type="entry name" value="ABC_NikE_OppD_transporters"/>
    <property type="match status" value="1"/>
</dbReference>
<dbReference type="PROSITE" id="PS00211">
    <property type="entry name" value="ABC_TRANSPORTER_1"/>
    <property type="match status" value="1"/>
</dbReference>
<keyword evidence="7 17" id="KW-0067">ATP-binding</keyword>
<evidence type="ECO:0000256" key="10">
    <source>
        <dbReference type="ARBA" id="ARBA00023112"/>
    </source>
</evidence>
<dbReference type="Gene3D" id="3.40.50.300">
    <property type="entry name" value="P-loop containing nucleotide triphosphate hydrolases"/>
    <property type="match status" value="1"/>
</dbReference>
<feature type="domain" description="ABC transporter" evidence="16">
    <location>
        <begin position="6"/>
        <end position="253"/>
    </location>
</feature>
<dbReference type="PANTHER" id="PTHR43297">
    <property type="entry name" value="OLIGOPEPTIDE TRANSPORT ATP-BINDING PROTEIN APPD"/>
    <property type="match status" value="1"/>
</dbReference>
<dbReference type="InterPro" id="IPR003439">
    <property type="entry name" value="ABC_transporter-like_ATP-bd"/>
</dbReference>
<evidence type="ECO:0000256" key="4">
    <source>
        <dbReference type="ARBA" id="ARBA00022475"/>
    </source>
</evidence>
<dbReference type="SMART" id="SM00382">
    <property type="entry name" value="AAA"/>
    <property type="match status" value="1"/>
</dbReference>
<dbReference type="EMBL" id="QRUP01000004">
    <property type="protein sequence ID" value="RGR75643.1"/>
    <property type="molecule type" value="Genomic_DNA"/>
</dbReference>
<evidence type="ECO:0000256" key="2">
    <source>
        <dbReference type="ARBA" id="ARBA00005417"/>
    </source>
</evidence>
<dbReference type="FunFam" id="3.40.50.300:FF:000016">
    <property type="entry name" value="Oligopeptide ABC transporter ATP-binding component"/>
    <property type="match status" value="1"/>
</dbReference>
<keyword evidence="6" id="KW-0547">Nucleotide-binding</keyword>
<dbReference type="RefSeq" id="WP_117894365.1">
    <property type="nucleotide sequence ID" value="NZ_CABJCV010000004.1"/>
</dbReference>
<dbReference type="EC" id="7.2.2.11" evidence="13"/>
<comment type="subcellular location">
    <subcellularLocation>
        <location evidence="1">Cell membrane</location>
        <topology evidence="1">Peripheral membrane protein</topology>
    </subcellularLocation>
</comment>
<dbReference type="GO" id="GO:0016887">
    <property type="term" value="F:ATP hydrolysis activity"/>
    <property type="evidence" value="ECO:0007669"/>
    <property type="project" value="InterPro"/>
</dbReference>
<keyword evidence="3" id="KW-0813">Transport</keyword>
<comment type="subunit">
    <text evidence="12">The complex is composed of two ATP-binding proteins (NikD and NikE), two transmembrane proteins (NikB and NikC) and a solute-binding protein (NikA).</text>
</comment>
<dbReference type="GO" id="GO:0015413">
    <property type="term" value="F:ABC-type nickel transporter activity"/>
    <property type="evidence" value="ECO:0007669"/>
    <property type="project" value="UniProtKB-EC"/>
</dbReference>
<evidence type="ECO:0000256" key="12">
    <source>
        <dbReference type="ARBA" id="ARBA00038669"/>
    </source>
</evidence>
<keyword evidence="5" id="KW-0533">Nickel</keyword>
<keyword evidence="8" id="KW-1278">Translocase</keyword>
<dbReference type="InterPro" id="IPR027417">
    <property type="entry name" value="P-loop_NTPase"/>
</dbReference>